<evidence type="ECO:0000259" key="2">
    <source>
        <dbReference type="Pfam" id="PF00884"/>
    </source>
</evidence>
<feature type="signal peptide" evidence="1">
    <location>
        <begin position="1"/>
        <end position="24"/>
    </location>
</feature>
<name>A0A5B7SSZ5_9FLAO</name>
<keyword evidence="4" id="KW-1185">Reference proteome</keyword>
<dbReference type="Gene3D" id="3.40.720.10">
    <property type="entry name" value="Alkaline Phosphatase, subunit A"/>
    <property type="match status" value="1"/>
</dbReference>
<dbReference type="AlphaFoldDB" id="A0A5B7SSZ5"/>
<organism evidence="3 4">
    <name type="scientific">Aggregatimonas sangjinii</name>
    <dbReference type="NCBI Taxonomy" id="2583587"/>
    <lineage>
        <taxon>Bacteria</taxon>
        <taxon>Pseudomonadati</taxon>
        <taxon>Bacteroidota</taxon>
        <taxon>Flavobacteriia</taxon>
        <taxon>Flavobacteriales</taxon>
        <taxon>Flavobacteriaceae</taxon>
        <taxon>Aggregatimonas</taxon>
    </lineage>
</organism>
<dbReference type="InterPro" id="IPR017850">
    <property type="entry name" value="Alkaline_phosphatase_core_sf"/>
</dbReference>
<evidence type="ECO:0000256" key="1">
    <source>
        <dbReference type="SAM" id="SignalP"/>
    </source>
</evidence>
<dbReference type="SUPFAM" id="SSF53649">
    <property type="entry name" value="Alkaline phosphatase-like"/>
    <property type="match status" value="1"/>
</dbReference>
<dbReference type="RefSeq" id="WP_138854232.1">
    <property type="nucleotide sequence ID" value="NZ_CP040710.1"/>
</dbReference>
<keyword evidence="1" id="KW-0732">Signal</keyword>
<dbReference type="Pfam" id="PF00884">
    <property type="entry name" value="Sulfatase"/>
    <property type="match status" value="1"/>
</dbReference>
<gene>
    <name evidence="3" type="ORF">FGM00_17895</name>
</gene>
<feature type="chain" id="PRO_5022857273" evidence="1">
    <location>
        <begin position="25"/>
        <end position="348"/>
    </location>
</feature>
<dbReference type="Proteomes" id="UP000310017">
    <property type="component" value="Chromosome"/>
</dbReference>
<dbReference type="KEGG" id="asag:FGM00_17895"/>
<protein>
    <submittedName>
        <fullName evidence="3">Sulfatase</fullName>
    </submittedName>
</protein>
<feature type="domain" description="Sulfatase N-terminal" evidence="2">
    <location>
        <begin position="51"/>
        <end position="315"/>
    </location>
</feature>
<evidence type="ECO:0000313" key="4">
    <source>
        <dbReference type="Proteomes" id="UP000310017"/>
    </source>
</evidence>
<evidence type="ECO:0000313" key="3">
    <source>
        <dbReference type="EMBL" id="QCX01895.1"/>
    </source>
</evidence>
<proteinExistence type="predicted"/>
<sequence length="348" mass="39069">MDFKSYFIAILISVFILNSCSVDAIDTSLDVKSDLPSVQKERYVPSKYKTKNVIILVIDGPRYSETWGSPTRDLIPVLDRQLAPLGIVNSAFYNLGSTYTNPGHTAITTGNYQNIKNNGSELPNFPSFFQHWSHTYAQHQESTYVIASKDKLEILADTKASEWNGKYAPATDCGIAGLGTGYRDDAITYQNTFDILSEKHPRLVLINLRAPDSFAHANDWDNYIRGISNSDKFLGDLWRFLQNDPFYAENTTLFMTNDHGRHGNGNKNGFISHGDGCSECRHLNFFAIGPDFKRNEIITTERSQIDIPATVAELLQFDMPYGKGEVMFELFAPPSETIPRTIAHSIAE</sequence>
<accession>A0A5B7SSZ5</accession>
<reference evidence="3 4" key="1">
    <citation type="submission" date="2019-05" db="EMBL/GenBank/DDBJ databases">
        <title>Genome sequencing of F202Z8.</title>
        <authorList>
            <person name="Kwon Y.M."/>
        </authorList>
    </citation>
    <scope>NUCLEOTIDE SEQUENCE [LARGE SCALE GENOMIC DNA]</scope>
    <source>
        <strain evidence="3 4">F202Z8</strain>
    </source>
</reference>
<dbReference type="InterPro" id="IPR000917">
    <property type="entry name" value="Sulfatase_N"/>
</dbReference>
<dbReference type="EMBL" id="CP040710">
    <property type="protein sequence ID" value="QCX01895.1"/>
    <property type="molecule type" value="Genomic_DNA"/>
</dbReference>
<dbReference type="OrthoDB" id="9791578at2"/>